<name>A0ABU1UR18_9ACTN</name>
<dbReference type="SUPFAM" id="SSF159774">
    <property type="entry name" value="YerB-like"/>
    <property type="match status" value="1"/>
</dbReference>
<dbReference type="PROSITE" id="PS51257">
    <property type="entry name" value="PROKAR_LIPOPROTEIN"/>
    <property type="match status" value="1"/>
</dbReference>
<dbReference type="Proteomes" id="UP001257739">
    <property type="component" value="Unassembled WGS sequence"/>
</dbReference>
<dbReference type="InterPro" id="IPR035328">
    <property type="entry name" value="DUF3048_C"/>
</dbReference>
<evidence type="ECO:0000256" key="2">
    <source>
        <dbReference type="SAM" id="SignalP"/>
    </source>
</evidence>
<dbReference type="EMBL" id="JAVDWH010000001">
    <property type="protein sequence ID" value="MDR7087583.1"/>
    <property type="molecule type" value="Genomic_DNA"/>
</dbReference>
<accession>A0ABU1UR18</accession>
<dbReference type="Pfam" id="PF17479">
    <property type="entry name" value="DUF3048_C"/>
    <property type="match status" value="1"/>
</dbReference>
<keyword evidence="6" id="KW-1185">Reference proteome</keyword>
<feature type="domain" description="DUF3048" evidence="3">
    <location>
        <begin position="60"/>
        <end position="187"/>
    </location>
</feature>
<keyword evidence="2" id="KW-0732">Signal</keyword>
<dbReference type="Gene3D" id="3.50.90.10">
    <property type="entry name" value="YerB-like"/>
    <property type="match status" value="1"/>
</dbReference>
<evidence type="ECO:0008006" key="7">
    <source>
        <dbReference type="Google" id="ProtNLM"/>
    </source>
</evidence>
<evidence type="ECO:0000256" key="1">
    <source>
        <dbReference type="SAM" id="MobiDB-lite"/>
    </source>
</evidence>
<evidence type="ECO:0000259" key="4">
    <source>
        <dbReference type="Pfam" id="PF17479"/>
    </source>
</evidence>
<dbReference type="Pfam" id="PF11258">
    <property type="entry name" value="DUF3048"/>
    <property type="match status" value="1"/>
</dbReference>
<feature type="chain" id="PRO_5047297320" description="DUF3048 domain-containing protein" evidence="2">
    <location>
        <begin position="23"/>
        <end position="346"/>
    </location>
</feature>
<comment type="caution">
    <text evidence="5">The sequence shown here is derived from an EMBL/GenBank/DDBJ whole genome shotgun (WGS) entry which is preliminary data.</text>
</comment>
<feature type="signal peptide" evidence="2">
    <location>
        <begin position="1"/>
        <end position="22"/>
    </location>
</feature>
<sequence length="346" mass="36607">MPVSKTSARAAILFTAATLALAGCSGGGDDKTTPDPDESTAEKIVEISPLNGTPMPDGRPDNPVFIVKIENTYGGEPQIGLDNADLVIEELVEGGLTRLAAFFYSDLPTKVGHVRSMRTTDIGLAAPVGGQIIASGGANKTYKEIKRAGTTIFSEDYGAPGFSSDPSKVRPYNRLINLQTVASKAKPTSIVGPYFTWTPEDAKTEPAPTESATPATEPKTARAATVRFSPGTYTDWALKGGKWIRTNSHAPRATDFKADTMIVMFAKIVDAGYTDIANNPVPETVVKGTGRAVIFNGKTVTEATWSKPNLDSTISFTGADGQPITIEPGKVFVELAPKGNGTVRLR</sequence>
<gene>
    <name evidence="5" type="ORF">J2X11_002422</name>
</gene>
<reference evidence="5 6" key="1">
    <citation type="submission" date="2023-07" db="EMBL/GenBank/DDBJ databases">
        <title>Sorghum-associated microbial communities from plants grown in Nebraska, USA.</title>
        <authorList>
            <person name="Schachtman D."/>
        </authorList>
    </citation>
    <scope>NUCLEOTIDE SEQUENCE [LARGE SCALE GENOMIC DNA]</scope>
    <source>
        <strain evidence="5 6">BE248</strain>
    </source>
</reference>
<evidence type="ECO:0000259" key="3">
    <source>
        <dbReference type="Pfam" id="PF11258"/>
    </source>
</evidence>
<protein>
    <recommendedName>
        <fullName evidence="7">DUF3048 domain-containing protein</fullName>
    </recommendedName>
</protein>
<dbReference type="InterPro" id="IPR023158">
    <property type="entry name" value="YerB-like_sf"/>
</dbReference>
<dbReference type="RefSeq" id="WP_309971459.1">
    <property type="nucleotide sequence ID" value="NZ_JAVDWH010000001.1"/>
</dbReference>
<organism evidence="5 6">
    <name type="scientific">Aeromicrobium panaciterrae</name>
    <dbReference type="NCBI Taxonomy" id="363861"/>
    <lineage>
        <taxon>Bacteria</taxon>
        <taxon>Bacillati</taxon>
        <taxon>Actinomycetota</taxon>
        <taxon>Actinomycetes</taxon>
        <taxon>Propionibacteriales</taxon>
        <taxon>Nocardioidaceae</taxon>
        <taxon>Aeromicrobium</taxon>
    </lineage>
</organism>
<dbReference type="InterPro" id="IPR021416">
    <property type="entry name" value="DUF3048_N"/>
</dbReference>
<feature type="region of interest" description="Disordered" evidence="1">
    <location>
        <begin position="199"/>
        <end position="220"/>
    </location>
</feature>
<proteinExistence type="predicted"/>
<feature type="domain" description="DUF3048" evidence="4">
    <location>
        <begin position="226"/>
        <end position="333"/>
    </location>
</feature>
<evidence type="ECO:0000313" key="6">
    <source>
        <dbReference type="Proteomes" id="UP001257739"/>
    </source>
</evidence>
<evidence type="ECO:0000313" key="5">
    <source>
        <dbReference type="EMBL" id="MDR7087583.1"/>
    </source>
</evidence>